<gene>
    <name evidence="2" type="ORF">AN481_06880</name>
</gene>
<dbReference type="InterPro" id="IPR012902">
    <property type="entry name" value="N_methyl_site"/>
</dbReference>
<protein>
    <recommendedName>
        <fullName evidence="4">Prepilin-type N-terminal cleavage/methylation domain-containing protein</fullName>
    </recommendedName>
</protein>
<feature type="transmembrane region" description="Helical" evidence="1">
    <location>
        <begin position="30"/>
        <end position="51"/>
    </location>
</feature>
<dbReference type="AlphaFoldDB" id="A0A1B7VYM0"/>
<dbReference type="Pfam" id="PF07963">
    <property type="entry name" value="N_methyl"/>
    <property type="match status" value="1"/>
</dbReference>
<accession>A0A1B7VYM0</accession>
<dbReference type="Proteomes" id="UP000092382">
    <property type="component" value="Unassembled WGS sequence"/>
</dbReference>
<sequence length="343" mass="37915">MLKTTNFLLQGWMKFSTRKNRDHGFTLVELLIGLVMAFLVLTPLFGLMISIMNTDEKEQAKTTSEQELQTAIDFITRDLQQAVYIYDFQGVTNNYNTIAANSGIKDSLPTVAGGVPILVFWKQELVSNVIPTTGTKKDDASVYSLVAYYLINSPSTIWSNTARIARWQIKDGVRSPSDTSGVTCNPSYNTSIKFVDADNCPSSGFKPFNLDISTGDLIQKMNQWQRSGSFTNDPQVLVDFIDQTPRNQTNVPNITPSCANANQSSVTITPISSATMTSFYACVSNYADPTNQGQVISTAQIFIRGNALARIQTSNIDYEDNSQQTYFPTVSAIIQARGSLYTQ</sequence>
<evidence type="ECO:0000313" key="3">
    <source>
        <dbReference type="Proteomes" id="UP000092382"/>
    </source>
</evidence>
<keyword evidence="1" id="KW-0812">Transmembrane</keyword>
<evidence type="ECO:0008006" key="4">
    <source>
        <dbReference type="Google" id="ProtNLM"/>
    </source>
</evidence>
<keyword evidence="1" id="KW-1133">Transmembrane helix</keyword>
<evidence type="ECO:0000256" key="1">
    <source>
        <dbReference type="SAM" id="Phobius"/>
    </source>
</evidence>
<reference evidence="2 3" key="1">
    <citation type="submission" date="2015-09" db="EMBL/GenBank/DDBJ databases">
        <title>Whole genome shotgun sequence assembly of Aphanizomenon flos-aquae UKL13.</title>
        <authorList>
            <person name="Driscoll C."/>
        </authorList>
    </citation>
    <scope>NUCLEOTIDE SEQUENCE [LARGE SCALE GENOMIC DNA]</scope>
    <source>
        <strain evidence="2">MDT13</strain>
    </source>
</reference>
<organism evidence="2 3">
    <name type="scientific">Aphanizomenon flos-aquae LD13</name>
    <dbReference type="NCBI Taxonomy" id="1710894"/>
    <lineage>
        <taxon>Bacteria</taxon>
        <taxon>Bacillati</taxon>
        <taxon>Cyanobacteriota</taxon>
        <taxon>Cyanophyceae</taxon>
        <taxon>Nostocales</taxon>
        <taxon>Aphanizomenonaceae</taxon>
        <taxon>Aphanizomenon</taxon>
    </lineage>
</organism>
<dbReference type="EMBL" id="LJOY01000016">
    <property type="protein sequence ID" value="OBQ26082.1"/>
    <property type="molecule type" value="Genomic_DNA"/>
</dbReference>
<dbReference type="STRING" id="1803587.GCA_001593825_02666"/>
<name>A0A1B7VYM0_APHFL</name>
<dbReference type="NCBIfam" id="NF038304">
    <property type="entry name" value="EPS_HpsC"/>
    <property type="match status" value="1"/>
</dbReference>
<dbReference type="PATRIC" id="fig|1710894.3.peg.2922"/>
<comment type="caution">
    <text evidence="2">The sequence shown here is derived from an EMBL/GenBank/DDBJ whole genome shotgun (WGS) entry which is preliminary data.</text>
</comment>
<evidence type="ECO:0000313" key="2">
    <source>
        <dbReference type="EMBL" id="OBQ26082.1"/>
    </source>
</evidence>
<keyword evidence="1" id="KW-0472">Membrane</keyword>
<proteinExistence type="predicted"/>